<evidence type="ECO:0000256" key="6">
    <source>
        <dbReference type="ARBA" id="ARBA00023125"/>
    </source>
</evidence>
<comment type="caution">
    <text evidence="10">The sequence shown here is derived from an EMBL/GenBank/DDBJ whole genome shotgun (WGS) entry which is preliminary data.</text>
</comment>
<dbReference type="PANTHER" id="PTHR24404">
    <property type="entry name" value="ZINC FINGER PROTEIN"/>
    <property type="match status" value="1"/>
</dbReference>
<dbReference type="EMBL" id="JARKHS020036428">
    <property type="protein sequence ID" value="KAK8756186.1"/>
    <property type="molecule type" value="Genomic_DNA"/>
</dbReference>
<dbReference type="InterPro" id="IPR050589">
    <property type="entry name" value="Ikaros_C2H2-ZF"/>
</dbReference>
<evidence type="ECO:0000256" key="2">
    <source>
        <dbReference type="ARBA" id="ARBA00022723"/>
    </source>
</evidence>
<evidence type="ECO:0000313" key="11">
    <source>
        <dbReference type="Proteomes" id="UP001321473"/>
    </source>
</evidence>
<name>A0AAQ4D146_AMBAM</name>
<dbReference type="Proteomes" id="UP001321473">
    <property type="component" value="Unassembled WGS sequence"/>
</dbReference>
<keyword evidence="11" id="KW-1185">Reference proteome</keyword>
<evidence type="ECO:0000256" key="4">
    <source>
        <dbReference type="ARBA" id="ARBA00022771"/>
    </source>
</evidence>
<comment type="subcellular location">
    <subcellularLocation>
        <location evidence="1">Nucleus</location>
    </subcellularLocation>
</comment>
<keyword evidence="5" id="KW-0862">Zinc</keyword>
<sequence>MKLHKADYRSLDLNRMRTFCENLNALPSRPAVAKKTVPESAAVGAQKSEISALKDKLESPSCKKIFSYCCDKCPAMFKSHYDLDTHKAYHNSGHLYPCHHCDYRARHKAHLHKHLLVHTPEYAERQNGFTLAEIRSQQPESATPPAAPAAADQLLLLEKAETRAFVDAGSQSMGVQLHRCIRCPAAFQKPTTLEYHLSLHGSTGVYACHFCNYAANSAANPMHHYKPQAYMKCDSLEIWSTASDGTRTLVFRDLGDEKYFPELDAASMAFRTPQLQLDNKDLRPAVLKTVKHETDDVVLASKETLEELVSNVVVLNDKKEEIPPGCKTQVVNIPVLDGTKQLNEVGGEVAQAEQKSESETDFKDDVESAQDLFNRVCNPDFMEYDDLEDEKDMYCEKLSEDPDVADEVECKTVEEDSIKSEALAADPDPMLKAHNKHAEHTEFLDITEASDCELSAECKDMFLHSVECESEHMTADVPDGVATSSLVTDKSFTAAIETGVTSESDTSCRVKKFEESEPVCSRIDSQHHPVATFHDDSPCVGLKEAAVSNLANNFELKDCGVEVAGYNLEPDTCSRAKTQYEHDDFSEPSVLESSSGCSYMPASQGVNSISVCKSSEDSCTAENDCTQDGEDTLVLHSVSSSLGVDAHCQIAAEEIEADEISKCRSDPDAVACIVPEDVVEIEIGSSLPTIKADHGGDTILVP</sequence>
<dbReference type="AlphaFoldDB" id="A0AAQ4D146"/>
<evidence type="ECO:0000313" key="10">
    <source>
        <dbReference type="EMBL" id="KAK8756186.1"/>
    </source>
</evidence>
<dbReference type="GO" id="GO:0005634">
    <property type="term" value="C:nucleus"/>
    <property type="evidence" value="ECO:0007669"/>
    <property type="project" value="UniProtKB-SubCell"/>
</dbReference>
<organism evidence="10 11">
    <name type="scientific">Amblyomma americanum</name>
    <name type="common">Lone star tick</name>
    <dbReference type="NCBI Taxonomy" id="6943"/>
    <lineage>
        <taxon>Eukaryota</taxon>
        <taxon>Metazoa</taxon>
        <taxon>Ecdysozoa</taxon>
        <taxon>Arthropoda</taxon>
        <taxon>Chelicerata</taxon>
        <taxon>Arachnida</taxon>
        <taxon>Acari</taxon>
        <taxon>Parasitiformes</taxon>
        <taxon>Ixodida</taxon>
        <taxon>Ixodoidea</taxon>
        <taxon>Ixodidae</taxon>
        <taxon>Amblyomminae</taxon>
        <taxon>Amblyomma</taxon>
    </lineage>
</organism>
<dbReference type="PROSITE" id="PS00028">
    <property type="entry name" value="ZINC_FINGER_C2H2_1"/>
    <property type="match status" value="1"/>
</dbReference>
<dbReference type="GO" id="GO:0000978">
    <property type="term" value="F:RNA polymerase II cis-regulatory region sequence-specific DNA binding"/>
    <property type="evidence" value="ECO:0007669"/>
    <property type="project" value="TreeGrafter"/>
</dbReference>
<dbReference type="PROSITE" id="PS50157">
    <property type="entry name" value="ZINC_FINGER_C2H2_2"/>
    <property type="match status" value="1"/>
</dbReference>
<keyword evidence="2" id="KW-0479">Metal-binding</keyword>
<evidence type="ECO:0000256" key="7">
    <source>
        <dbReference type="ARBA" id="ARBA00023242"/>
    </source>
</evidence>
<evidence type="ECO:0000256" key="5">
    <source>
        <dbReference type="ARBA" id="ARBA00022833"/>
    </source>
</evidence>
<keyword evidence="4 8" id="KW-0863">Zinc-finger</keyword>
<evidence type="ECO:0000256" key="1">
    <source>
        <dbReference type="ARBA" id="ARBA00004123"/>
    </source>
</evidence>
<evidence type="ECO:0000259" key="9">
    <source>
        <dbReference type="PROSITE" id="PS50157"/>
    </source>
</evidence>
<dbReference type="InterPro" id="IPR036236">
    <property type="entry name" value="Znf_C2H2_sf"/>
</dbReference>
<dbReference type="Gene3D" id="3.30.160.60">
    <property type="entry name" value="Classic Zinc Finger"/>
    <property type="match status" value="1"/>
</dbReference>
<evidence type="ECO:0000256" key="8">
    <source>
        <dbReference type="PROSITE-ProRule" id="PRU00042"/>
    </source>
</evidence>
<dbReference type="GO" id="GO:0006357">
    <property type="term" value="P:regulation of transcription by RNA polymerase II"/>
    <property type="evidence" value="ECO:0007669"/>
    <property type="project" value="TreeGrafter"/>
</dbReference>
<dbReference type="GO" id="GO:0003700">
    <property type="term" value="F:DNA-binding transcription factor activity"/>
    <property type="evidence" value="ECO:0007669"/>
    <property type="project" value="TreeGrafter"/>
</dbReference>
<dbReference type="GO" id="GO:0008270">
    <property type="term" value="F:zinc ion binding"/>
    <property type="evidence" value="ECO:0007669"/>
    <property type="project" value="UniProtKB-KW"/>
</dbReference>
<keyword evidence="6" id="KW-0238">DNA-binding</keyword>
<keyword evidence="7" id="KW-0539">Nucleus</keyword>
<accession>A0AAQ4D146</accession>
<dbReference type="PANTHER" id="PTHR24404:SF114">
    <property type="entry name" value="KLUMPFUSS, ISOFORM B-RELATED"/>
    <property type="match status" value="1"/>
</dbReference>
<dbReference type="SUPFAM" id="SSF57667">
    <property type="entry name" value="beta-beta-alpha zinc fingers"/>
    <property type="match status" value="1"/>
</dbReference>
<dbReference type="SMART" id="SM00355">
    <property type="entry name" value="ZnF_C2H2"/>
    <property type="match status" value="4"/>
</dbReference>
<protein>
    <recommendedName>
        <fullName evidence="9">C2H2-type domain-containing protein</fullName>
    </recommendedName>
</protein>
<keyword evidence="3" id="KW-0677">Repeat</keyword>
<feature type="domain" description="C2H2-type" evidence="9">
    <location>
        <begin position="96"/>
        <end position="123"/>
    </location>
</feature>
<reference evidence="10 11" key="1">
    <citation type="journal article" date="2023" name="Arcadia Sci">
        <title>De novo assembly of a long-read Amblyomma americanum tick genome.</title>
        <authorList>
            <person name="Chou S."/>
            <person name="Poskanzer K.E."/>
            <person name="Rollins M."/>
            <person name="Thuy-Boun P.S."/>
        </authorList>
    </citation>
    <scope>NUCLEOTIDE SEQUENCE [LARGE SCALE GENOMIC DNA]</scope>
    <source>
        <strain evidence="10">F_SG_1</strain>
        <tissue evidence="10">Salivary glands</tissue>
    </source>
</reference>
<proteinExistence type="predicted"/>
<gene>
    <name evidence="10" type="ORF">V5799_001114</name>
</gene>
<evidence type="ECO:0000256" key="3">
    <source>
        <dbReference type="ARBA" id="ARBA00022737"/>
    </source>
</evidence>
<dbReference type="InterPro" id="IPR013087">
    <property type="entry name" value="Znf_C2H2_type"/>
</dbReference>